<dbReference type="OrthoDB" id="3182995at2759"/>
<accession>W4KAQ7</accession>
<evidence type="ECO:0000313" key="2">
    <source>
        <dbReference type="Proteomes" id="UP000030671"/>
    </source>
</evidence>
<dbReference type="InParanoid" id="W4KAQ7"/>
<dbReference type="Proteomes" id="UP000030671">
    <property type="component" value="Unassembled WGS sequence"/>
</dbReference>
<dbReference type="RefSeq" id="XP_009545219.1">
    <property type="nucleotide sequence ID" value="XM_009546924.1"/>
</dbReference>
<evidence type="ECO:0000313" key="1">
    <source>
        <dbReference type="EMBL" id="ETW82912.1"/>
    </source>
</evidence>
<dbReference type="AlphaFoldDB" id="W4KAQ7"/>
<reference evidence="1 2" key="1">
    <citation type="journal article" date="2012" name="New Phytol.">
        <title>Insight into trade-off between wood decay and parasitism from the genome of a fungal forest pathogen.</title>
        <authorList>
            <person name="Olson A."/>
            <person name="Aerts A."/>
            <person name="Asiegbu F."/>
            <person name="Belbahri L."/>
            <person name="Bouzid O."/>
            <person name="Broberg A."/>
            <person name="Canback B."/>
            <person name="Coutinho P.M."/>
            <person name="Cullen D."/>
            <person name="Dalman K."/>
            <person name="Deflorio G."/>
            <person name="van Diepen L.T."/>
            <person name="Dunand C."/>
            <person name="Duplessis S."/>
            <person name="Durling M."/>
            <person name="Gonthier P."/>
            <person name="Grimwood J."/>
            <person name="Fossdal C.G."/>
            <person name="Hansson D."/>
            <person name="Henrissat B."/>
            <person name="Hietala A."/>
            <person name="Himmelstrand K."/>
            <person name="Hoffmeister D."/>
            <person name="Hogberg N."/>
            <person name="James T.Y."/>
            <person name="Karlsson M."/>
            <person name="Kohler A."/>
            <person name="Kues U."/>
            <person name="Lee Y.H."/>
            <person name="Lin Y.C."/>
            <person name="Lind M."/>
            <person name="Lindquist E."/>
            <person name="Lombard V."/>
            <person name="Lucas S."/>
            <person name="Lunden K."/>
            <person name="Morin E."/>
            <person name="Murat C."/>
            <person name="Park J."/>
            <person name="Raffaello T."/>
            <person name="Rouze P."/>
            <person name="Salamov A."/>
            <person name="Schmutz J."/>
            <person name="Solheim H."/>
            <person name="Stahlberg J."/>
            <person name="Velez H."/>
            <person name="de Vries R.P."/>
            <person name="Wiebenga A."/>
            <person name="Woodward S."/>
            <person name="Yakovlev I."/>
            <person name="Garbelotto M."/>
            <person name="Martin F."/>
            <person name="Grigoriev I.V."/>
            <person name="Stenlid J."/>
        </authorList>
    </citation>
    <scope>NUCLEOTIDE SEQUENCE [LARGE SCALE GENOMIC DNA]</scope>
    <source>
        <strain evidence="1 2">TC 32-1</strain>
    </source>
</reference>
<dbReference type="KEGG" id="hir:HETIRDRAFT_450635"/>
<dbReference type="GeneID" id="20676065"/>
<name>W4KAQ7_HETIT</name>
<proteinExistence type="predicted"/>
<dbReference type="HOGENOM" id="CLU_1107254_0_0_1"/>
<gene>
    <name evidence="1" type="ORF">HETIRDRAFT_450635</name>
</gene>
<dbReference type="EMBL" id="KI925457">
    <property type="protein sequence ID" value="ETW82912.1"/>
    <property type="molecule type" value="Genomic_DNA"/>
</dbReference>
<protein>
    <submittedName>
        <fullName evidence="1">Uncharacterized protein</fullName>
    </submittedName>
</protein>
<sequence length="251" mass="28132">MAPIPQTNGLLPTNGINILVVTGAFKGEDGTPLTLHRINKEEWSNLVHPYLTLGSGEVLSPSHYLSNGNSHSARRQHYLLTATSHCLVSSMRALVTEVVAWYMGLNLKKPPQLVLKMGRQQRCANPARSAWFYEDMECLQGVAVLRCYGLFSAKIPAVQQSLLRPRNTLLSEHETLYILVLEKLGGKLLINEPMTDDLTNEVKSLYHELTYLGILNYERVRWYNVLRAPDSDPQVGGIASLPSPYTSKVYR</sequence>
<keyword evidence="2" id="KW-1185">Reference proteome</keyword>
<organism evidence="1 2">
    <name type="scientific">Heterobasidion irregulare (strain TC 32-1)</name>
    <dbReference type="NCBI Taxonomy" id="747525"/>
    <lineage>
        <taxon>Eukaryota</taxon>
        <taxon>Fungi</taxon>
        <taxon>Dikarya</taxon>
        <taxon>Basidiomycota</taxon>
        <taxon>Agaricomycotina</taxon>
        <taxon>Agaricomycetes</taxon>
        <taxon>Russulales</taxon>
        <taxon>Bondarzewiaceae</taxon>
        <taxon>Heterobasidion</taxon>
        <taxon>Heterobasidion annosum species complex</taxon>
    </lineage>
</organism>